<name>H5TIL8_GORO1</name>
<gene>
    <name evidence="1" type="ORF">GOOTI_062_00190</name>
</gene>
<organism evidence="1 2">
    <name type="scientific">Gordonia otitidis (strain DSM 44809 / CCUG 52243 / JCM 12355 / NBRC 100426 / IFM 10032)</name>
    <dbReference type="NCBI Taxonomy" id="1108044"/>
    <lineage>
        <taxon>Bacteria</taxon>
        <taxon>Bacillati</taxon>
        <taxon>Actinomycetota</taxon>
        <taxon>Actinomycetes</taxon>
        <taxon>Mycobacteriales</taxon>
        <taxon>Gordoniaceae</taxon>
        <taxon>Gordonia</taxon>
    </lineage>
</organism>
<dbReference type="STRING" id="1108044.GOOTI_062_00190"/>
<evidence type="ECO:0000313" key="1">
    <source>
        <dbReference type="EMBL" id="GAB33326.1"/>
    </source>
</evidence>
<dbReference type="Proteomes" id="UP000005038">
    <property type="component" value="Unassembled WGS sequence"/>
</dbReference>
<accession>H5TIL8</accession>
<dbReference type="AlphaFoldDB" id="H5TIL8"/>
<keyword evidence="2" id="KW-1185">Reference proteome</keyword>
<evidence type="ECO:0000313" key="2">
    <source>
        <dbReference type="Proteomes" id="UP000005038"/>
    </source>
</evidence>
<comment type="caution">
    <text evidence="1">The sequence shown here is derived from an EMBL/GenBank/DDBJ whole genome shotgun (WGS) entry which is preliminary data.</text>
</comment>
<reference evidence="1" key="1">
    <citation type="submission" date="2012-02" db="EMBL/GenBank/DDBJ databases">
        <title>Whole genome shotgun sequence of Gordonia otitidis NBRC 100426.</title>
        <authorList>
            <person name="Yoshida I."/>
            <person name="Hosoyama A."/>
            <person name="Tsuchikane K."/>
            <person name="Katsumata H."/>
            <person name="Yamazaki S."/>
            <person name="Fujita N."/>
        </authorList>
    </citation>
    <scope>NUCLEOTIDE SEQUENCE [LARGE SCALE GENOMIC DNA]</scope>
    <source>
        <strain evidence="1">NBRC 100426</strain>
    </source>
</reference>
<sequence length="204" mass="22991">MVGHLCERKREPGRRTPLTHCRRWCAQSVGMTPSTTFTALAADSLPYPHGLGKSGPPQLERLERGMRQLLRAQFNDVATNREWFWHPEYQCLIQQYLSDYFNAKGDIVDIATAALQWAQTSRHFGAPLEGAGLAERKFIESLGPEPVGETAHIVREWTLSPPEVVVNADGSYACGDGRHRMSYLRACVQPDSPDFPVLVRLKRF</sequence>
<protein>
    <submittedName>
        <fullName evidence="1">Uncharacterized protein</fullName>
    </submittedName>
</protein>
<proteinExistence type="predicted"/>
<dbReference type="EMBL" id="BAFB01000062">
    <property type="protein sequence ID" value="GAB33326.1"/>
    <property type="molecule type" value="Genomic_DNA"/>
</dbReference>